<keyword evidence="3 9" id="KW-0813">Transport</keyword>
<proteinExistence type="inferred from homology"/>
<dbReference type="InterPro" id="IPR006144">
    <property type="entry name" value="Secretion_HlyD_CS"/>
</dbReference>
<feature type="coiled-coil region" evidence="10">
    <location>
        <begin position="188"/>
        <end position="267"/>
    </location>
</feature>
<dbReference type="InterPro" id="IPR058982">
    <property type="entry name" value="Beta-barrel_AprE"/>
</dbReference>
<dbReference type="InterPro" id="IPR058781">
    <property type="entry name" value="HH_AprE-like"/>
</dbReference>
<dbReference type="Proteomes" id="UP001057998">
    <property type="component" value="Chromosome 1"/>
</dbReference>
<evidence type="ECO:0000256" key="1">
    <source>
        <dbReference type="ARBA" id="ARBA00004377"/>
    </source>
</evidence>
<dbReference type="NCBIfam" id="TIGR01843">
    <property type="entry name" value="type_I_hlyD"/>
    <property type="match status" value="1"/>
</dbReference>
<evidence type="ECO:0000259" key="12">
    <source>
        <dbReference type="Pfam" id="PF26002"/>
    </source>
</evidence>
<evidence type="ECO:0000256" key="5">
    <source>
        <dbReference type="ARBA" id="ARBA00022519"/>
    </source>
</evidence>
<feature type="domain" description="AprE-like long alpha-helical hairpin" evidence="11">
    <location>
        <begin position="113"/>
        <end position="316"/>
    </location>
</feature>
<evidence type="ECO:0000256" key="2">
    <source>
        <dbReference type="ARBA" id="ARBA00009477"/>
    </source>
</evidence>
<evidence type="ECO:0000256" key="4">
    <source>
        <dbReference type="ARBA" id="ARBA00022475"/>
    </source>
</evidence>
<evidence type="ECO:0000256" key="8">
    <source>
        <dbReference type="ARBA" id="ARBA00023136"/>
    </source>
</evidence>
<evidence type="ECO:0000256" key="7">
    <source>
        <dbReference type="ARBA" id="ARBA00022989"/>
    </source>
</evidence>
<organism evidence="13 14">
    <name type="scientific">Photobacterium atrarenae</name>
    <dbReference type="NCBI Taxonomy" id="865757"/>
    <lineage>
        <taxon>Bacteria</taxon>
        <taxon>Pseudomonadati</taxon>
        <taxon>Pseudomonadota</taxon>
        <taxon>Gammaproteobacteria</taxon>
        <taxon>Vibrionales</taxon>
        <taxon>Vibrionaceae</taxon>
        <taxon>Photobacterium</taxon>
    </lineage>
</organism>
<dbReference type="RefSeq" id="WP_255389953.1">
    <property type="nucleotide sequence ID" value="NZ_CP101508.1"/>
</dbReference>
<accession>A0ABY5GHM9</accession>
<dbReference type="PROSITE" id="PS00543">
    <property type="entry name" value="HLYD_FAMILY"/>
    <property type="match status" value="1"/>
</dbReference>
<evidence type="ECO:0000256" key="3">
    <source>
        <dbReference type="ARBA" id="ARBA00022448"/>
    </source>
</evidence>
<dbReference type="SUPFAM" id="SSF111369">
    <property type="entry name" value="HlyD-like secretion proteins"/>
    <property type="match status" value="1"/>
</dbReference>
<dbReference type="Pfam" id="PF26002">
    <property type="entry name" value="Beta-barrel_AprE"/>
    <property type="match status" value="1"/>
</dbReference>
<keyword evidence="10" id="KW-0175">Coiled coil</keyword>
<dbReference type="EMBL" id="CP101508">
    <property type="protein sequence ID" value="UTV28634.1"/>
    <property type="molecule type" value="Genomic_DNA"/>
</dbReference>
<dbReference type="Gene3D" id="1.20.1600.10">
    <property type="entry name" value="Outer membrane efflux proteins (OEP)"/>
    <property type="match status" value="1"/>
</dbReference>
<keyword evidence="8 9" id="KW-0472">Membrane</keyword>
<evidence type="ECO:0000313" key="14">
    <source>
        <dbReference type="Proteomes" id="UP001057998"/>
    </source>
</evidence>
<keyword evidence="14" id="KW-1185">Reference proteome</keyword>
<evidence type="ECO:0000256" key="6">
    <source>
        <dbReference type="ARBA" id="ARBA00022692"/>
    </source>
</evidence>
<evidence type="ECO:0000256" key="10">
    <source>
        <dbReference type="SAM" id="Coils"/>
    </source>
</evidence>
<gene>
    <name evidence="13" type="ORF">NNL38_05140</name>
</gene>
<evidence type="ECO:0000256" key="9">
    <source>
        <dbReference type="RuleBase" id="RU365093"/>
    </source>
</evidence>
<keyword evidence="5 9" id="KW-0997">Cell inner membrane</keyword>
<protein>
    <recommendedName>
        <fullName evidence="9">Membrane fusion protein (MFP) family protein</fullName>
    </recommendedName>
</protein>
<dbReference type="Pfam" id="PF25994">
    <property type="entry name" value="HH_AprE"/>
    <property type="match status" value="1"/>
</dbReference>
<comment type="subcellular location">
    <subcellularLocation>
        <location evidence="1 9">Cell inner membrane</location>
        <topology evidence="1 9">Single-pass membrane protein</topology>
    </subcellularLocation>
</comment>
<dbReference type="Gene3D" id="2.40.30.170">
    <property type="match status" value="1"/>
</dbReference>
<evidence type="ECO:0000259" key="11">
    <source>
        <dbReference type="Pfam" id="PF25994"/>
    </source>
</evidence>
<name>A0ABY5GHM9_9GAMM</name>
<comment type="similarity">
    <text evidence="2 9">Belongs to the membrane fusion protein (MFP) (TC 8.A.1) family.</text>
</comment>
<evidence type="ECO:0000313" key="13">
    <source>
        <dbReference type="EMBL" id="UTV28634.1"/>
    </source>
</evidence>
<feature type="transmembrane region" description="Helical" evidence="9">
    <location>
        <begin position="39"/>
        <end position="57"/>
    </location>
</feature>
<dbReference type="SUPFAM" id="SSF56954">
    <property type="entry name" value="Outer membrane efflux proteins (OEP)"/>
    <property type="match status" value="1"/>
</dbReference>
<dbReference type="PANTHER" id="PTHR30386:SF26">
    <property type="entry name" value="TRANSPORT PROTEIN COMB"/>
    <property type="match status" value="1"/>
</dbReference>
<dbReference type="InterPro" id="IPR010129">
    <property type="entry name" value="T1SS_HlyD"/>
</dbReference>
<dbReference type="PANTHER" id="PTHR30386">
    <property type="entry name" value="MEMBRANE FUSION SUBUNIT OF EMRAB-TOLC MULTIDRUG EFFLUX PUMP"/>
    <property type="match status" value="1"/>
</dbReference>
<sequence length="470" mass="52519">MNKAPKENTQTLSPDAQHLEYIDDKTAALLLRAPKSASIMLWVIALFFVCAIAWASWAEIDKVTVGIGKVIPSSQLQVVQNLEGGLVKEVLVREGSLVTKGQQLLLIDDTLFRSDFREKEQEIASLQADSARLNALLASIRVNNNMETAQDWRNSITILTDQLTFTPEFTERYPNLVRRQYAEYTDALSNLKNQLSLTGQQINQKERELIEANARIRNLRRSYEIAQKELTITQPLADEGVVPRIELLKIQRQVNDTKRELTSTELKTPVIKAAIQEAILKRIDIALKFRSEQQAQLNENGDRLSAIRESQVGLEDRVNRTVVVSPVTGTIKKIHVNTVGGVIQPGMDLIEIVPSEDNLLIEAKIAPQDIAFLRPGLQAVIKFSAYDFTVYGGLHGTLEHISADTIQDEEGNSFYLVRIRTEQNDLGEGAEALPIIPGMTATADIITGKRTVLDYLLKPVLQARHSALRE</sequence>
<keyword evidence="4 9" id="KW-1003">Cell membrane</keyword>
<keyword evidence="7 9" id="KW-1133">Transmembrane helix</keyword>
<keyword evidence="6 9" id="KW-0812">Transmembrane</keyword>
<dbReference type="PRINTS" id="PR01490">
    <property type="entry name" value="RTXTOXIND"/>
</dbReference>
<feature type="domain" description="AprE-like beta-barrel" evidence="12">
    <location>
        <begin position="359"/>
        <end position="448"/>
    </location>
</feature>
<reference evidence="13" key="1">
    <citation type="submission" date="2022-07" db="EMBL/GenBank/DDBJ databases">
        <title>Genome sequencing of Photobacterium atrarenae GJH2-4.</title>
        <authorList>
            <person name="Park S.-J."/>
        </authorList>
    </citation>
    <scope>NUCLEOTIDE SEQUENCE</scope>
    <source>
        <strain evidence="13">GJH2-4</strain>
    </source>
</reference>
<dbReference type="InterPro" id="IPR050739">
    <property type="entry name" value="MFP"/>
</dbReference>